<sequence>MDPPNPRTGFALAAFKNRKCLVTIVLFWSFLAAYTFLFHGALYTRVTWSKISGTLEHSVVGLQIQNDTAPNMISATEEDDIQIHGWDYDGKSADTEERDVADEEIELLPLEPLHEEFLAGRATVFLLRIQKAASSTLDVMFSTDVSMTECEPNMRALEGLEGETCNRLFNLLHYAEYDPENCQGMAAWDDPAWQNMDCISWIFSYSYVAKYHSFTAPIRARIQRTFQRARLVSGHFSYGLHSIGHRGTFAYVTTLRHPVSRVVSWWNWNIQTGKLSPVVPPAGNATFDEFVWDDDFRFGGFQTSNHMTRVLCNRETGVQLEDGASAEERLVEGDTPRALLAEVTREHYECALRNLRSFALVFVAENMSDVKPLAPVVSRLFNMKEIVGPLEDTVINPTTLDDASTGLVVRSHNLSEATAARLADLNRWDALLYEEEGKLHKISVARLKKWGSSEQA</sequence>
<organism evidence="2 3">
    <name type="scientific">Klebsormidium nitens</name>
    <name type="common">Green alga</name>
    <name type="synonym">Ulothrix nitens</name>
    <dbReference type="NCBI Taxonomy" id="105231"/>
    <lineage>
        <taxon>Eukaryota</taxon>
        <taxon>Viridiplantae</taxon>
        <taxon>Streptophyta</taxon>
        <taxon>Klebsormidiophyceae</taxon>
        <taxon>Klebsormidiales</taxon>
        <taxon>Klebsormidiaceae</taxon>
        <taxon>Klebsormidium</taxon>
    </lineage>
</organism>
<dbReference type="AlphaFoldDB" id="A0A1Y1HVE3"/>
<accession>A0A1Y1HVE3</accession>
<proteinExistence type="predicted"/>
<keyword evidence="1" id="KW-1133">Transmembrane helix</keyword>
<evidence type="ECO:0000313" key="3">
    <source>
        <dbReference type="Proteomes" id="UP000054558"/>
    </source>
</evidence>
<gene>
    <name evidence="2" type="ORF">KFL_000550360</name>
</gene>
<protein>
    <submittedName>
        <fullName evidence="2">Uncharacterized protein</fullName>
    </submittedName>
</protein>
<evidence type="ECO:0000313" key="2">
    <source>
        <dbReference type="EMBL" id="GAQ80507.1"/>
    </source>
</evidence>
<evidence type="ECO:0000256" key="1">
    <source>
        <dbReference type="SAM" id="Phobius"/>
    </source>
</evidence>
<dbReference type="InterPro" id="IPR027417">
    <property type="entry name" value="P-loop_NTPase"/>
</dbReference>
<name>A0A1Y1HVE3_KLENI</name>
<keyword evidence="3" id="KW-1185">Reference proteome</keyword>
<dbReference type="Gene3D" id="3.40.50.300">
    <property type="entry name" value="P-loop containing nucleotide triphosphate hydrolases"/>
    <property type="match status" value="1"/>
</dbReference>
<reference evidence="2 3" key="1">
    <citation type="journal article" date="2014" name="Nat. Commun.">
        <title>Klebsormidium flaccidum genome reveals primary factors for plant terrestrial adaptation.</title>
        <authorList>
            <person name="Hori K."/>
            <person name="Maruyama F."/>
            <person name="Fujisawa T."/>
            <person name="Togashi T."/>
            <person name="Yamamoto N."/>
            <person name="Seo M."/>
            <person name="Sato S."/>
            <person name="Yamada T."/>
            <person name="Mori H."/>
            <person name="Tajima N."/>
            <person name="Moriyama T."/>
            <person name="Ikeuchi M."/>
            <person name="Watanabe M."/>
            <person name="Wada H."/>
            <person name="Kobayashi K."/>
            <person name="Saito M."/>
            <person name="Masuda T."/>
            <person name="Sasaki-Sekimoto Y."/>
            <person name="Mashiguchi K."/>
            <person name="Awai K."/>
            <person name="Shimojima M."/>
            <person name="Masuda S."/>
            <person name="Iwai M."/>
            <person name="Nobusawa T."/>
            <person name="Narise T."/>
            <person name="Kondo S."/>
            <person name="Saito H."/>
            <person name="Sato R."/>
            <person name="Murakawa M."/>
            <person name="Ihara Y."/>
            <person name="Oshima-Yamada Y."/>
            <person name="Ohtaka K."/>
            <person name="Satoh M."/>
            <person name="Sonobe K."/>
            <person name="Ishii M."/>
            <person name="Ohtani R."/>
            <person name="Kanamori-Sato M."/>
            <person name="Honoki R."/>
            <person name="Miyazaki D."/>
            <person name="Mochizuki H."/>
            <person name="Umetsu J."/>
            <person name="Higashi K."/>
            <person name="Shibata D."/>
            <person name="Kamiya Y."/>
            <person name="Sato N."/>
            <person name="Nakamura Y."/>
            <person name="Tabata S."/>
            <person name="Ida S."/>
            <person name="Kurokawa K."/>
            <person name="Ohta H."/>
        </authorList>
    </citation>
    <scope>NUCLEOTIDE SEQUENCE [LARGE SCALE GENOMIC DNA]</scope>
    <source>
        <strain evidence="2 3">NIES-2285</strain>
    </source>
</reference>
<dbReference type="SUPFAM" id="SSF52540">
    <property type="entry name" value="P-loop containing nucleoside triphosphate hydrolases"/>
    <property type="match status" value="1"/>
</dbReference>
<keyword evidence="1" id="KW-0472">Membrane</keyword>
<feature type="transmembrane region" description="Helical" evidence="1">
    <location>
        <begin position="21"/>
        <end position="42"/>
    </location>
</feature>
<keyword evidence="1" id="KW-0812">Transmembrane</keyword>
<dbReference type="Proteomes" id="UP000054558">
    <property type="component" value="Unassembled WGS sequence"/>
</dbReference>
<dbReference type="EMBL" id="DF237004">
    <property type="protein sequence ID" value="GAQ80507.1"/>
    <property type="molecule type" value="Genomic_DNA"/>
</dbReference>